<evidence type="ECO:0000313" key="3">
    <source>
        <dbReference type="WBParaSite" id="ACRNAN_Path_214.g786.t1"/>
    </source>
</evidence>
<proteinExistence type="predicted"/>
<keyword evidence="2" id="KW-1185">Reference proteome</keyword>
<dbReference type="AlphaFoldDB" id="A0A914C3N3"/>
<reference evidence="3" key="1">
    <citation type="submission" date="2022-11" db="UniProtKB">
        <authorList>
            <consortium name="WormBaseParasite"/>
        </authorList>
    </citation>
    <scope>IDENTIFICATION</scope>
</reference>
<sequence length="288" mass="33584">MYADDLAYLKPVSTGSDENELREDIQTLVNKYKEIALDLNSKKTKWMALSPGKRNHQLNLHIDGEEIERVDTFKYLGVDLDHKMCFKNHVARITTKCRQVIGALNRTVRKFAPRKVFEKLYQTTVEPIMNYAIETWYPSQVHLQTSVERVKRYAARLTTNNFTASYQDHLKTLNWKPICQLATERRATLMFKYHYGMREIPSEALARNTTRRFSARTGHELQYHLLNASSTTTLHSSANTMKRIWNAQPTTIATTRCPQAFRRLIQKQETYELLAKIVDVVRRTEIGL</sequence>
<accession>A0A914C3N3</accession>
<feature type="domain" description="Reverse transcriptase" evidence="1">
    <location>
        <begin position="1"/>
        <end position="80"/>
    </location>
</feature>
<dbReference type="PANTHER" id="PTHR47027:SF20">
    <property type="entry name" value="REVERSE TRANSCRIPTASE-LIKE PROTEIN WITH RNA-DIRECTED DNA POLYMERASE DOMAIN"/>
    <property type="match status" value="1"/>
</dbReference>
<evidence type="ECO:0000259" key="1">
    <source>
        <dbReference type="PROSITE" id="PS50878"/>
    </source>
</evidence>
<organism evidence="2 3">
    <name type="scientific">Acrobeloides nanus</name>
    <dbReference type="NCBI Taxonomy" id="290746"/>
    <lineage>
        <taxon>Eukaryota</taxon>
        <taxon>Metazoa</taxon>
        <taxon>Ecdysozoa</taxon>
        <taxon>Nematoda</taxon>
        <taxon>Chromadorea</taxon>
        <taxon>Rhabditida</taxon>
        <taxon>Tylenchina</taxon>
        <taxon>Cephalobomorpha</taxon>
        <taxon>Cephaloboidea</taxon>
        <taxon>Cephalobidae</taxon>
        <taxon>Acrobeloides</taxon>
    </lineage>
</organism>
<evidence type="ECO:0000313" key="2">
    <source>
        <dbReference type="Proteomes" id="UP000887540"/>
    </source>
</evidence>
<dbReference type="Proteomes" id="UP000887540">
    <property type="component" value="Unplaced"/>
</dbReference>
<protein>
    <submittedName>
        <fullName evidence="3">Reverse transcriptase domain-containing protein</fullName>
    </submittedName>
</protein>
<dbReference type="PANTHER" id="PTHR47027">
    <property type="entry name" value="REVERSE TRANSCRIPTASE DOMAIN-CONTAINING PROTEIN"/>
    <property type="match status" value="1"/>
</dbReference>
<name>A0A914C3N3_9BILA</name>
<dbReference type="PROSITE" id="PS50878">
    <property type="entry name" value="RT_POL"/>
    <property type="match status" value="1"/>
</dbReference>
<dbReference type="PRINTS" id="PR01345">
    <property type="entry name" value="CERVTRCPTASE"/>
</dbReference>
<dbReference type="WBParaSite" id="ACRNAN_Path_214.g786.t1">
    <property type="protein sequence ID" value="ACRNAN_Path_214.g786.t1"/>
    <property type="gene ID" value="ACRNAN_Path_214.g786"/>
</dbReference>
<dbReference type="InterPro" id="IPR000477">
    <property type="entry name" value="RT_dom"/>
</dbReference>